<dbReference type="Gene3D" id="2.30.38.10">
    <property type="entry name" value="Luciferase, Domain 3"/>
    <property type="match status" value="1"/>
</dbReference>
<accession>G9PC74</accession>
<dbReference type="PROSITE" id="PS00455">
    <property type="entry name" value="AMP_BINDING"/>
    <property type="match status" value="1"/>
</dbReference>
<evidence type="ECO:0000256" key="3">
    <source>
        <dbReference type="ARBA" id="ARBA00022598"/>
    </source>
</evidence>
<organism evidence="5 6">
    <name type="scientific">Hypocrea atroviridis (strain ATCC 20476 / IMI 206040)</name>
    <name type="common">Trichoderma atroviride</name>
    <dbReference type="NCBI Taxonomy" id="452589"/>
    <lineage>
        <taxon>Eukaryota</taxon>
        <taxon>Fungi</taxon>
        <taxon>Dikarya</taxon>
        <taxon>Ascomycota</taxon>
        <taxon>Pezizomycotina</taxon>
        <taxon>Sordariomycetes</taxon>
        <taxon>Hypocreomycetidae</taxon>
        <taxon>Hypocreales</taxon>
        <taxon>Hypocreaceae</taxon>
        <taxon>Trichoderma</taxon>
    </lineage>
</organism>
<comment type="caution">
    <text evidence="5">The sequence shown here is derived from an EMBL/GenBank/DDBJ whole genome shotgun (WGS) entry which is preliminary data.</text>
</comment>
<dbReference type="Proteomes" id="UP000005426">
    <property type="component" value="Unassembled WGS sequence"/>
</dbReference>
<evidence type="ECO:0000256" key="2">
    <source>
        <dbReference type="ARBA" id="ARBA00022553"/>
    </source>
</evidence>
<dbReference type="InterPro" id="IPR023213">
    <property type="entry name" value="CAT-like_dom_sf"/>
</dbReference>
<dbReference type="SUPFAM" id="SSF47336">
    <property type="entry name" value="ACP-like"/>
    <property type="match status" value="1"/>
</dbReference>
<dbReference type="PANTHER" id="PTHR45527">
    <property type="entry name" value="NONRIBOSOMAL PEPTIDE SYNTHETASE"/>
    <property type="match status" value="1"/>
</dbReference>
<dbReference type="Pfam" id="PF00550">
    <property type="entry name" value="PP-binding"/>
    <property type="match status" value="1"/>
</dbReference>
<dbReference type="EMBL" id="ABDG02000029">
    <property type="protein sequence ID" value="EHK39857.1"/>
    <property type="molecule type" value="Genomic_DNA"/>
</dbReference>
<keyword evidence="6" id="KW-1185">Reference proteome</keyword>
<keyword evidence="2" id="KW-0597">Phosphoprotein</keyword>
<dbReference type="GO" id="GO:0016874">
    <property type="term" value="F:ligase activity"/>
    <property type="evidence" value="ECO:0007669"/>
    <property type="project" value="UniProtKB-KW"/>
</dbReference>
<proteinExistence type="predicted"/>
<protein>
    <submittedName>
        <fullName evidence="5">Non-ribosomal peptide synthetase</fullName>
    </submittedName>
</protein>
<dbReference type="InterPro" id="IPR020845">
    <property type="entry name" value="AMP-binding_CS"/>
</dbReference>
<dbReference type="SUPFAM" id="SSF52777">
    <property type="entry name" value="CoA-dependent acyltransferases"/>
    <property type="match status" value="1"/>
</dbReference>
<dbReference type="InterPro" id="IPR000873">
    <property type="entry name" value="AMP-dep_synth/lig_dom"/>
</dbReference>
<dbReference type="InterPro" id="IPR001242">
    <property type="entry name" value="Condensation_dom"/>
</dbReference>
<dbReference type="PANTHER" id="PTHR45527:SF1">
    <property type="entry name" value="FATTY ACID SYNTHASE"/>
    <property type="match status" value="1"/>
</dbReference>
<dbReference type="eggNOG" id="KOG1178">
    <property type="taxonomic scope" value="Eukaryota"/>
</dbReference>
<evidence type="ECO:0000256" key="1">
    <source>
        <dbReference type="ARBA" id="ARBA00022450"/>
    </source>
</evidence>
<dbReference type="Gene3D" id="3.30.559.10">
    <property type="entry name" value="Chloramphenicol acetyltransferase-like domain"/>
    <property type="match status" value="1"/>
</dbReference>
<dbReference type="InterPro" id="IPR010071">
    <property type="entry name" value="AA_adenyl_dom"/>
</dbReference>
<dbReference type="PROSITE" id="PS50075">
    <property type="entry name" value="CARRIER"/>
    <property type="match status" value="1"/>
</dbReference>
<dbReference type="Gene3D" id="3.30.300.30">
    <property type="match status" value="1"/>
</dbReference>
<dbReference type="NCBIfam" id="TIGR01733">
    <property type="entry name" value="AA-adenyl-dom"/>
    <property type="match status" value="1"/>
</dbReference>
<evidence type="ECO:0000259" key="4">
    <source>
        <dbReference type="PROSITE" id="PS50075"/>
    </source>
</evidence>
<dbReference type="GO" id="GO:0005737">
    <property type="term" value="C:cytoplasm"/>
    <property type="evidence" value="ECO:0007669"/>
    <property type="project" value="TreeGrafter"/>
</dbReference>
<dbReference type="GO" id="GO:0031177">
    <property type="term" value="F:phosphopantetheine binding"/>
    <property type="evidence" value="ECO:0007669"/>
    <property type="project" value="TreeGrafter"/>
</dbReference>
<keyword evidence="3" id="KW-0436">Ligase</keyword>
<name>G9PC74_HYPAI</name>
<dbReference type="SUPFAM" id="SSF56801">
    <property type="entry name" value="Acetyl-CoA synthetase-like"/>
    <property type="match status" value="1"/>
</dbReference>
<dbReference type="InterPro" id="IPR036736">
    <property type="entry name" value="ACP-like_sf"/>
</dbReference>
<dbReference type="FunFam" id="3.40.50.980:FF:000001">
    <property type="entry name" value="Non-ribosomal peptide synthetase"/>
    <property type="match status" value="1"/>
</dbReference>
<gene>
    <name evidence="5" type="ORF">TRIATDRAFT_48079</name>
</gene>
<evidence type="ECO:0000313" key="6">
    <source>
        <dbReference type="Proteomes" id="UP000005426"/>
    </source>
</evidence>
<dbReference type="GO" id="GO:0043041">
    <property type="term" value="P:amino acid activation for nonribosomal peptide biosynthetic process"/>
    <property type="evidence" value="ECO:0007669"/>
    <property type="project" value="TreeGrafter"/>
</dbReference>
<dbReference type="HOGENOM" id="CLU_000022_2_12_1"/>
<feature type="domain" description="Carrier" evidence="4">
    <location>
        <begin position="839"/>
        <end position="908"/>
    </location>
</feature>
<reference evidence="5 6" key="1">
    <citation type="journal article" date="2011" name="Genome Biol.">
        <title>Comparative genome sequence analysis underscores mycoparasitism as the ancestral life style of Trichoderma.</title>
        <authorList>
            <person name="Kubicek C.P."/>
            <person name="Herrera-Estrella A."/>
            <person name="Seidl-Seiboth V."/>
            <person name="Martinez D.A."/>
            <person name="Druzhinina I.S."/>
            <person name="Thon M."/>
            <person name="Zeilinger S."/>
            <person name="Casas-Flores S."/>
            <person name="Horwitz B.A."/>
            <person name="Mukherjee P.K."/>
            <person name="Mukherjee M."/>
            <person name="Kredics L."/>
            <person name="Alcaraz L.D."/>
            <person name="Aerts A."/>
            <person name="Antal Z."/>
            <person name="Atanasova L."/>
            <person name="Cervantes-Badillo M.G."/>
            <person name="Challacombe J."/>
            <person name="Chertkov O."/>
            <person name="McCluskey K."/>
            <person name="Coulpier F."/>
            <person name="Deshpande N."/>
            <person name="von Doehren H."/>
            <person name="Ebbole D.J."/>
            <person name="Esquivel-Naranjo E.U."/>
            <person name="Fekete E."/>
            <person name="Flipphi M."/>
            <person name="Glaser F."/>
            <person name="Gomez-Rodriguez E.Y."/>
            <person name="Gruber S."/>
            <person name="Han C."/>
            <person name="Henrissat B."/>
            <person name="Hermosa R."/>
            <person name="Hernandez-Onate M."/>
            <person name="Karaffa L."/>
            <person name="Kosti I."/>
            <person name="Le Crom S."/>
            <person name="Lindquist E."/>
            <person name="Lucas S."/>
            <person name="Luebeck M."/>
            <person name="Luebeck P.S."/>
            <person name="Margeot A."/>
            <person name="Metz B."/>
            <person name="Misra M."/>
            <person name="Nevalainen H."/>
            <person name="Omann M."/>
            <person name="Packer N."/>
            <person name="Perrone G."/>
            <person name="Uresti-Rivera E.E."/>
            <person name="Salamov A."/>
            <person name="Schmoll M."/>
            <person name="Seiboth B."/>
            <person name="Shapiro H."/>
            <person name="Sukno S."/>
            <person name="Tamayo-Ramos J.A."/>
            <person name="Tisch D."/>
            <person name="Wiest A."/>
            <person name="Wilkinson H.H."/>
            <person name="Zhang M."/>
            <person name="Coutinho P.M."/>
            <person name="Kenerley C.M."/>
            <person name="Monte E."/>
            <person name="Baker S.E."/>
            <person name="Grigoriev I.V."/>
        </authorList>
    </citation>
    <scope>NUCLEOTIDE SEQUENCE [LARGE SCALE GENOMIC DNA]</scope>
    <source>
        <strain evidence="6">ATCC 20476 / IMI 206040</strain>
    </source>
</reference>
<dbReference type="FunFam" id="3.30.300.30:FF:000015">
    <property type="entry name" value="Nonribosomal peptide synthase SidD"/>
    <property type="match status" value="1"/>
</dbReference>
<dbReference type="GO" id="GO:0044550">
    <property type="term" value="P:secondary metabolite biosynthetic process"/>
    <property type="evidence" value="ECO:0007669"/>
    <property type="project" value="TreeGrafter"/>
</dbReference>
<dbReference type="Pfam" id="PF00501">
    <property type="entry name" value="AMP-binding"/>
    <property type="match status" value="1"/>
</dbReference>
<dbReference type="Gene3D" id="3.30.559.30">
    <property type="entry name" value="Nonribosomal peptide synthetase, condensation domain"/>
    <property type="match status" value="1"/>
</dbReference>
<dbReference type="CDD" id="cd05918">
    <property type="entry name" value="A_NRPS_SidN3_like"/>
    <property type="match status" value="1"/>
</dbReference>
<dbReference type="Pfam" id="PF00668">
    <property type="entry name" value="Condensation"/>
    <property type="match status" value="1"/>
</dbReference>
<dbReference type="InterPro" id="IPR009081">
    <property type="entry name" value="PP-bd_ACP"/>
</dbReference>
<sequence length="908" mass="100379">MRAFSTIYHGNNAPKLDSYSKFVKYALDLDSKSSECYWKTQLSGARRALFPLPMGGISVLKSEKNMGISSRNINISRLTNSSITKATYLRAAWAILLARYCDTDDICFGASVSGRNAPSVENVVGLVVSTLPIRVRLDPDQNLAEFLHDIQKQATDMVAHEQFGLQKIAQISPDAKDACNFSSLLVIQPRELISNSEEDGAILVSTRVEQRLAWQSMSDYSSYPLVVQCHMDNVTVELELVYDTGVISEFQIQALHNQLDHVVQQLVSSSEEKVLSNVSIAGPWDLQQAMDWNAHDIVVEQDCLHDAVSRQAELCPDDEALYSTEFSLTYASLERLSNRVAYQLLQSGIQPETIVPFCMEKSVWTVVAMVGILKAGGAFMPLDPSHPGARRSALVKEVNASVMICSPSTAKSCEGMAEGIIQVSASLLSLPSGTPTNHQALRNYKQPKPHNSAYVIYTSGSTGKPKGIVMPHSAICTALFRQPKVVNITKTSRVFQFSSYAFDGCVVDIFAALITGATVCVPTDTERLSSTSQFMTQARVTWASLTPSFIKTIDPGTIPTLITLCAAGEVPTKDILTTWHGRVELFNLYGPAETCVMCSAHCWKSPNESPMTAGRPYAHRLFIAEPDNINRLAPIGCIGELVVEGHAIARGYINNEEKTNASFVKYLEWMLPTGSTRAYRTGDLAKFNSDGTIQFIGRRDTQVKLRGQRIELGEIEHRIMSDLEGVQYAAADVVEREAGKMLVAFVTFQNQPRPAATGALTLDDYFIKDETVTESFQALVQNLRQALPSYMIPSVIFPLWDMPHNTSQKIDRRMLRELVADMSQETLSKFSINKRDKTLPTTELEFRLRNLWARIVKVDPESISKFDSFLEVGGDSISAIFLSNLAAKEGLILPIVNIFKDPRLASMA</sequence>
<feature type="non-terminal residue" evidence="5">
    <location>
        <position position="908"/>
    </location>
</feature>
<dbReference type="InterPro" id="IPR045851">
    <property type="entry name" value="AMP-bd_C_sf"/>
</dbReference>
<dbReference type="STRING" id="452589.G9PC74"/>
<dbReference type="Gene3D" id="3.40.50.980">
    <property type="match status" value="2"/>
</dbReference>
<dbReference type="Gene3D" id="1.10.1200.10">
    <property type="entry name" value="ACP-like"/>
    <property type="match status" value="1"/>
</dbReference>
<dbReference type="FunFam" id="3.40.50.12780:FF:000014">
    <property type="entry name" value="Nonribosomal peptide synthetase 1"/>
    <property type="match status" value="1"/>
</dbReference>
<evidence type="ECO:0000313" key="5">
    <source>
        <dbReference type="EMBL" id="EHK39857.1"/>
    </source>
</evidence>
<keyword evidence="1" id="KW-0596">Phosphopantetheine</keyword>
<dbReference type="OrthoDB" id="4895341at2759"/>
<dbReference type="AlphaFoldDB" id="G9PC74"/>
<dbReference type="OMA" id="FMMGTAE"/>